<evidence type="ECO:0000313" key="11">
    <source>
        <dbReference type="EMBL" id="MBO2447297.1"/>
    </source>
</evidence>
<keyword evidence="4" id="KW-0964">Secreted</keyword>
<feature type="signal peptide" evidence="9">
    <location>
        <begin position="1"/>
        <end position="24"/>
    </location>
</feature>
<evidence type="ECO:0000256" key="8">
    <source>
        <dbReference type="RuleBase" id="RU003471"/>
    </source>
</evidence>
<sequence>MSHLVASVLAGAALAMTPAAPALAHTEPTGPLTHGAPPTDLRLTVTAPGANASGTHSVTLLCDPDGGTHPKAGQACAELARHGGQFTHRPADVFCTMNYAPVVADATGAWRGRPVHFHQQFPNDCDMHARTGSLFDF</sequence>
<keyword evidence="6 8" id="KW-0722">Serine protease inhibitor</keyword>
<evidence type="ECO:0000256" key="4">
    <source>
        <dbReference type="ARBA" id="ARBA00022525"/>
    </source>
</evidence>
<dbReference type="Gene3D" id="3.30.350.10">
    <property type="entry name" value="Subtilisin inhibitor-like"/>
    <property type="match status" value="1"/>
</dbReference>
<evidence type="ECO:0000256" key="6">
    <source>
        <dbReference type="ARBA" id="ARBA00022900"/>
    </source>
</evidence>
<dbReference type="SUPFAM" id="SSF55399">
    <property type="entry name" value="Subtilisin inhibitor"/>
    <property type="match status" value="1"/>
</dbReference>
<evidence type="ECO:0000256" key="9">
    <source>
        <dbReference type="SAM" id="SignalP"/>
    </source>
</evidence>
<keyword evidence="12" id="KW-1185">Reference proteome</keyword>
<dbReference type="GO" id="GO:0005576">
    <property type="term" value="C:extracellular region"/>
    <property type="evidence" value="ECO:0007669"/>
    <property type="project" value="UniProtKB-SubCell"/>
</dbReference>
<dbReference type="PROSITE" id="PS00999">
    <property type="entry name" value="SSI"/>
    <property type="match status" value="1"/>
</dbReference>
<reference evidence="11" key="1">
    <citation type="submission" date="2021-03" db="EMBL/GenBank/DDBJ databases">
        <authorList>
            <person name="Kanchanasin P."/>
            <person name="Saeng-In P."/>
            <person name="Phongsopitanun W."/>
            <person name="Yuki M."/>
            <person name="Kudo T."/>
            <person name="Ohkuma M."/>
            <person name="Tanasupawat S."/>
        </authorList>
    </citation>
    <scope>NUCLEOTIDE SEQUENCE</scope>
    <source>
        <strain evidence="11">GKU 128</strain>
    </source>
</reference>
<dbReference type="InterPro" id="IPR023549">
    <property type="entry name" value="Subtilisin_inhibitor"/>
</dbReference>
<keyword evidence="9" id="KW-0732">Signal</keyword>
<evidence type="ECO:0000256" key="2">
    <source>
        <dbReference type="ARBA" id="ARBA00010472"/>
    </source>
</evidence>
<comment type="subunit">
    <text evidence="3">Homodimer.</text>
</comment>
<evidence type="ECO:0000313" key="12">
    <source>
        <dbReference type="Proteomes" id="UP000669179"/>
    </source>
</evidence>
<evidence type="ECO:0000256" key="1">
    <source>
        <dbReference type="ARBA" id="ARBA00004613"/>
    </source>
</evidence>
<dbReference type="AlphaFoldDB" id="A0A939P7M4"/>
<dbReference type="Proteomes" id="UP000669179">
    <property type="component" value="Unassembled WGS sequence"/>
</dbReference>
<dbReference type="InterPro" id="IPR000691">
    <property type="entry name" value="Prot_inh_I16_SSI"/>
</dbReference>
<accession>A0A939P7M4</accession>
<dbReference type="RefSeq" id="WP_208254883.1">
    <property type="nucleotide sequence ID" value="NZ_JAGEOJ010000003.1"/>
</dbReference>
<keyword evidence="7" id="KW-1015">Disulfide bond</keyword>
<comment type="caution">
    <text evidence="11">The sequence shown here is derived from an EMBL/GenBank/DDBJ whole genome shotgun (WGS) entry which is preliminary data.</text>
</comment>
<evidence type="ECO:0000256" key="5">
    <source>
        <dbReference type="ARBA" id="ARBA00022690"/>
    </source>
</evidence>
<organism evidence="11 12">
    <name type="scientific">Actinomadura barringtoniae</name>
    <dbReference type="NCBI Taxonomy" id="1427535"/>
    <lineage>
        <taxon>Bacteria</taxon>
        <taxon>Bacillati</taxon>
        <taxon>Actinomycetota</taxon>
        <taxon>Actinomycetes</taxon>
        <taxon>Streptosporangiales</taxon>
        <taxon>Thermomonosporaceae</taxon>
        <taxon>Actinomadura</taxon>
    </lineage>
</organism>
<gene>
    <name evidence="11" type="ORF">J4573_09390</name>
</gene>
<dbReference type="PRINTS" id="PR00294">
    <property type="entry name" value="SSBTLNINHBTR"/>
</dbReference>
<dbReference type="GO" id="GO:0004867">
    <property type="term" value="F:serine-type endopeptidase inhibitor activity"/>
    <property type="evidence" value="ECO:0007669"/>
    <property type="project" value="UniProtKB-KW"/>
</dbReference>
<comment type="similarity">
    <text evidence="2 8">Belongs to the protease inhibitor I16 (SSI) family.</text>
</comment>
<dbReference type="EMBL" id="JAGEOJ010000003">
    <property type="protein sequence ID" value="MBO2447297.1"/>
    <property type="molecule type" value="Genomic_DNA"/>
</dbReference>
<keyword evidence="5 8" id="KW-0646">Protease inhibitor</keyword>
<dbReference type="Pfam" id="PF00720">
    <property type="entry name" value="SSI"/>
    <property type="match status" value="1"/>
</dbReference>
<comment type="subcellular location">
    <subcellularLocation>
        <location evidence="1">Secreted</location>
    </subcellularLocation>
</comment>
<evidence type="ECO:0000256" key="3">
    <source>
        <dbReference type="ARBA" id="ARBA00011738"/>
    </source>
</evidence>
<evidence type="ECO:0000256" key="7">
    <source>
        <dbReference type="ARBA" id="ARBA00023157"/>
    </source>
</evidence>
<protein>
    <recommendedName>
        <fullName evidence="10">Subtilisin inhibitor domain-containing protein</fullName>
    </recommendedName>
</protein>
<name>A0A939P7M4_9ACTN</name>
<feature type="domain" description="Subtilisin inhibitor" evidence="10">
    <location>
        <begin position="38"/>
        <end position="123"/>
    </location>
</feature>
<evidence type="ECO:0000259" key="10">
    <source>
        <dbReference type="Pfam" id="PF00720"/>
    </source>
</evidence>
<feature type="chain" id="PRO_5036991476" description="Subtilisin inhibitor domain-containing protein" evidence="9">
    <location>
        <begin position="25"/>
        <end position="137"/>
    </location>
</feature>
<dbReference type="InterPro" id="IPR036819">
    <property type="entry name" value="Subtilisin_inhibitor-like_sf"/>
</dbReference>
<dbReference type="InterPro" id="IPR020054">
    <property type="entry name" value="Prot_inh_SSI_I16_CS"/>
</dbReference>
<proteinExistence type="inferred from homology"/>